<evidence type="ECO:0000313" key="2">
    <source>
        <dbReference type="Proteomes" id="UP001145072"/>
    </source>
</evidence>
<dbReference type="EMBL" id="JAMQJZ010000002">
    <property type="protein sequence ID" value="MDC3419649.1"/>
    <property type="molecule type" value="Genomic_DNA"/>
</dbReference>
<evidence type="ECO:0000313" key="1">
    <source>
        <dbReference type="EMBL" id="MDC3419649.1"/>
    </source>
</evidence>
<name>A0A9X4AHF2_9BACI</name>
<gene>
    <name evidence="1" type="ORF">NC661_04625</name>
</gene>
<dbReference type="Proteomes" id="UP001145072">
    <property type="component" value="Unassembled WGS sequence"/>
</dbReference>
<protein>
    <submittedName>
        <fullName evidence="1">Uncharacterized protein</fullName>
    </submittedName>
</protein>
<accession>A0A9X4AHF2</accession>
<sequence length="86" mass="10033">MAILFKVPPYTLIFPETVNSPIKVSITYQFDYWTSSTTLNYLTLIDLPKILVLIQLHLDQIRWHRLMVKKVMQAGDPFLLIVVCIL</sequence>
<proteinExistence type="predicted"/>
<keyword evidence="2" id="KW-1185">Reference proteome</keyword>
<reference evidence="1" key="1">
    <citation type="submission" date="2022-06" db="EMBL/GenBank/DDBJ databases">
        <title>Aquibacillus sp. a new bacterium isolated from soil saline samples.</title>
        <authorList>
            <person name="Galisteo C."/>
            <person name="De La Haba R."/>
            <person name="Sanchez-Porro C."/>
            <person name="Ventosa A."/>
        </authorList>
    </citation>
    <scope>NUCLEOTIDE SEQUENCE</scope>
    <source>
        <strain evidence="1">JCM 12387</strain>
    </source>
</reference>
<organism evidence="1 2">
    <name type="scientific">Aquibacillus koreensis</name>
    <dbReference type="NCBI Taxonomy" id="279446"/>
    <lineage>
        <taxon>Bacteria</taxon>
        <taxon>Bacillati</taxon>
        <taxon>Bacillota</taxon>
        <taxon>Bacilli</taxon>
        <taxon>Bacillales</taxon>
        <taxon>Bacillaceae</taxon>
        <taxon>Aquibacillus</taxon>
    </lineage>
</organism>
<dbReference type="AlphaFoldDB" id="A0A9X4AHF2"/>
<comment type="caution">
    <text evidence="1">The sequence shown here is derived from an EMBL/GenBank/DDBJ whole genome shotgun (WGS) entry which is preliminary data.</text>
</comment>
<dbReference type="RefSeq" id="WP_259866671.1">
    <property type="nucleotide sequence ID" value="NZ_JAMQJZ010000002.1"/>
</dbReference>